<dbReference type="EMBL" id="JAGKQM010000009">
    <property type="protein sequence ID" value="KAH0908445.1"/>
    <property type="molecule type" value="Genomic_DNA"/>
</dbReference>
<evidence type="ECO:0000259" key="1">
    <source>
        <dbReference type="Pfam" id="PF00646"/>
    </source>
</evidence>
<name>A0ABQ8BUD5_BRANA</name>
<dbReference type="Proteomes" id="UP000824890">
    <property type="component" value="Unassembled WGS sequence"/>
</dbReference>
<organism evidence="2 3">
    <name type="scientific">Brassica napus</name>
    <name type="common">Rape</name>
    <dbReference type="NCBI Taxonomy" id="3708"/>
    <lineage>
        <taxon>Eukaryota</taxon>
        <taxon>Viridiplantae</taxon>
        <taxon>Streptophyta</taxon>
        <taxon>Embryophyta</taxon>
        <taxon>Tracheophyta</taxon>
        <taxon>Spermatophyta</taxon>
        <taxon>Magnoliopsida</taxon>
        <taxon>eudicotyledons</taxon>
        <taxon>Gunneridae</taxon>
        <taxon>Pentapetalae</taxon>
        <taxon>rosids</taxon>
        <taxon>malvids</taxon>
        <taxon>Brassicales</taxon>
        <taxon>Brassicaceae</taxon>
        <taxon>Brassiceae</taxon>
        <taxon>Brassica</taxon>
    </lineage>
</organism>
<dbReference type="InterPro" id="IPR036047">
    <property type="entry name" value="F-box-like_dom_sf"/>
</dbReference>
<gene>
    <name evidence="2" type="ORF">HID58_031766</name>
</gene>
<reference evidence="2 3" key="1">
    <citation type="submission" date="2021-05" db="EMBL/GenBank/DDBJ databases">
        <title>Genome Assembly of Synthetic Allotetraploid Brassica napus Reveals Homoeologous Exchanges between Subgenomes.</title>
        <authorList>
            <person name="Davis J.T."/>
        </authorList>
    </citation>
    <scope>NUCLEOTIDE SEQUENCE [LARGE SCALE GENOMIC DNA]</scope>
    <source>
        <strain evidence="3">cv. Da-Ae</strain>
        <tissue evidence="2">Seedling</tissue>
    </source>
</reference>
<sequence length="65" mass="7465">MVPWMVIAREGDSVEGINLINSLPDHMLQHILSFISTKFGIRTSLLSKKMEAYMVRDTLYLPKMP</sequence>
<comment type="caution">
    <text evidence="2">The sequence shown here is derived from an EMBL/GenBank/DDBJ whole genome shotgun (WGS) entry which is preliminary data.</text>
</comment>
<dbReference type="SUPFAM" id="SSF81383">
    <property type="entry name" value="F-box domain"/>
    <property type="match status" value="1"/>
</dbReference>
<dbReference type="InterPro" id="IPR001810">
    <property type="entry name" value="F-box_dom"/>
</dbReference>
<feature type="domain" description="F-box" evidence="1">
    <location>
        <begin position="20"/>
        <end position="51"/>
    </location>
</feature>
<evidence type="ECO:0000313" key="3">
    <source>
        <dbReference type="Proteomes" id="UP000824890"/>
    </source>
</evidence>
<evidence type="ECO:0000313" key="2">
    <source>
        <dbReference type="EMBL" id="KAH0908445.1"/>
    </source>
</evidence>
<keyword evidence="3" id="KW-1185">Reference proteome</keyword>
<proteinExistence type="predicted"/>
<accession>A0ABQ8BUD5</accession>
<dbReference type="Pfam" id="PF00646">
    <property type="entry name" value="F-box"/>
    <property type="match status" value="1"/>
</dbReference>
<protein>
    <recommendedName>
        <fullName evidence="1">F-box domain-containing protein</fullName>
    </recommendedName>
</protein>